<feature type="binding site" evidence="10">
    <location>
        <position position="314"/>
    </location>
    <ligand>
        <name>Zn(2+)</name>
        <dbReference type="ChEBI" id="CHEBI:29105"/>
    </ligand>
</feature>
<name>A0A1M5A444_9FIRM</name>
<evidence type="ECO:0000256" key="3">
    <source>
        <dbReference type="ARBA" id="ARBA00022723"/>
    </source>
</evidence>
<comment type="similarity">
    <text evidence="10">Belongs to the TRAFAC class YlqF/YawG GTPase family. RsgA subfamily.</text>
</comment>
<evidence type="ECO:0000256" key="10">
    <source>
        <dbReference type="HAMAP-Rule" id="MF_01820"/>
    </source>
</evidence>
<evidence type="ECO:0000259" key="11">
    <source>
        <dbReference type="PROSITE" id="PS50936"/>
    </source>
</evidence>
<evidence type="ECO:0000256" key="6">
    <source>
        <dbReference type="ARBA" id="ARBA00022801"/>
    </source>
</evidence>
<evidence type="ECO:0000256" key="1">
    <source>
        <dbReference type="ARBA" id="ARBA00022490"/>
    </source>
</evidence>
<feature type="binding site" evidence="10">
    <location>
        <begin position="231"/>
        <end position="239"/>
    </location>
    <ligand>
        <name>GTP</name>
        <dbReference type="ChEBI" id="CHEBI:37565"/>
    </ligand>
</feature>
<dbReference type="PANTHER" id="PTHR32120:SF10">
    <property type="entry name" value="SMALL RIBOSOMAL SUBUNIT BIOGENESIS GTPASE RSGA"/>
    <property type="match status" value="1"/>
</dbReference>
<evidence type="ECO:0000256" key="5">
    <source>
        <dbReference type="ARBA" id="ARBA00022741"/>
    </source>
</evidence>
<keyword evidence="2 10" id="KW-0690">Ribosome biogenesis</keyword>
<dbReference type="SUPFAM" id="SSF52540">
    <property type="entry name" value="P-loop containing nucleoside triphosphate hydrolases"/>
    <property type="match status" value="1"/>
</dbReference>
<feature type="binding site" evidence="10">
    <location>
        <position position="322"/>
    </location>
    <ligand>
        <name>Zn(2+)</name>
        <dbReference type="ChEBI" id="CHEBI:29105"/>
    </ligand>
</feature>
<dbReference type="NCBIfam" id="TIGR00157">
    <property type="entry name" value="ribosome small subunit-dependent GTPase A"/>
    <property type="match status" value="1"/>
</dbReference>
<dbReference type="GO" id="GO:0005737">
    <property type="term" value="C:cytoplasm"/>
    <property type="evidence" value="ECO:0007669"/>
    <property type="project" value="UniProtKB-SubCell"/>
</dbReference>
<dbReference type="GO" id="GO:0005525">
    <property type="term" value="F:GTP binding"/>
    <property type="evidence" value="ECO:0007669"/>
    <property type="project" value="UniProtKB-UniRule"/>
</dbReference>
<evidence type="ECO:0000256" key="9">
    <source>
        <dbReference type="ARBA" id="ARBA00023134"/>
    </source>
</evidence>
<dbReference type="GO" id="GO:0019843">
    <property type="term" value="F:rRNA binding"/>
    <property type="evidence" value="ECO:0007669"/>
    <property type="project" value="UniProtKB-KW"/>
</dbReference>
<evidence type="ECO:0000259" key="12">
    <source>
        <dbReference type="PROSITE" id="PS51721"/>
    </source>
</evidence>
<keyword evidence="8 10" id="KW-0694">RNA-binding</keyword>
<dbReference type="OrthoDB" id="9809485at2"/>
<dbReference type="CDD" id="cd01854">
    <property type="entry name" value="YjeQ_EngC"/>
    <property type="match status" value="1"/>
</dbReference>
<reference evidence="13 14" key="1">
    <citation type="submission" date="2016-11" db="EMBL/GenBank/DDBJ databases">
        <authorList>
            <person name="Jaros S."/>
            <person name="Januszkiewicz K."/>
            <person name="Wedrychowicz H."/>
        </authorList>
    </citation>
    <scope>NUCLEOTIDE SEQUENCE [LARGE SCALE GENOMIC DNA]</scope>
    <source>
        <strain evidence="13 14">DSM 14828</strain>
    </source>
</reference>
<feature type="binding site" evidence="10">
    <location>
        <begin position="180"/>
        <end position="183"/>
    </location>
    <ligand>
        <name>GTP</name>
        <dbReference type="ChEBI" id="CHEBI:37565"/>
    </ligand>
</feature>
<keyword evidence="3 10" id="KW-0479">Metal-binding</keyword>
<dbReference type="STRING" id="1120975.SAMN02746064_02222"/>
<comment type="subunit">
    <text evidence="10">Monomer. Associates with 30S ribosomal subunit, binds 16S rRNA.</text>
</comment>
<dbReference type="InterPro" id="IPR004881">
    <property type="entry name" value="Ribosome_biogen_GTPase_RsgA"/>
</dbReference>
<keyword evidence="5 10" id="KW-0547">Nucleotide-binding</keyword>
<comment type="subcellular location">
    <subcellularLocation>
        <location evidence="10">Cytoplasm</location>
    </subcellularLocation>
</comment>
<dbReference type="InterPro" id="IPR027417">
    <property type="entry name" value="P-loop_NTPase"/>
</dbReference>
<sequence>MCVGDSNGEGGVENIRIKTSFLFKANLIGGITLKLLKSYGLTDRYINESSFYEGLRLARVIAQHKGSYKVITVDGEQQAQISGKLRHETTELYKFPAVGDYVMVSYEKIEDTAIIHYILSRKSVFLRTAVGIKKQAQIVASNIDIVFICMSLNSNYNLNRLERYLSIAWDSGATPVIVLTKSDLCENLTQVIREVEQVSFYADIITTSMFEDNIDKFKPYMKEGITAAFIGSSGVGKSTLINQMLGKTMLETKEVGKSDKGKHTTTGREMFPSLLGGVVIDTPGMRELGIQSADLSKSFADIERLAQDCKFNDCSHKNEPGCAIQKALSEGTIDHRRLNSYTKLKNEASYEGLNSKQIENQKIERMFKEFGGMKNARKLVKGRKN</sequence>
<evidence type="ECO:0000256" key="2">
    <source>
        <dbReference type="ARBA" id="ARBA00022517"/>
    </source>
</evidence>
<feature type="domain" description="EngC GTPase" evidence="11">
    <location>
        <begin position="141"/>
        <end position="286"/>
    </location>
</feature>
<dbReference type="PROSITE" id="PS50936">
    <property type="entry name" value="ENGC_GTPASE"/>
    <property type="match status" value="1"/>
</dbReference>
<comment type="cofactor">
    <cofactor evidence="10">
        <name>Zn(2+)</name>
        <dbReference type="ChEBI" id="CHEBI:29105"/>
    </cofactor>
    <text evidence="10">Binds 1 zinc ion per subunit.</text>
</comment>
<dbReference type="EMBL" id="FQTU01000024">
    <property type="protein sequence ID" value="SHF24985.1"/>
    <property type="molecule type" value="Genomic_DNA"/>
</dbReference>
<dbReference type="Pfam" id="PF03193">
    <property type="entry name" value="RsgA_GTPase"/>
    <property type="match status" value="1"/>
</dbReference>
<gene>
    <name evidence="10" type="primary">rsgA</name>
    <name evidence="13" type="ORF">SAMN02746064_02222</name>
</gene>
<dbReference type="Gene3D" id="1.10.40.50">
    <property type="entry name" value="Probable gtpase engc, domain 3"/>
    <property type="match status" value="1"/>
</dbReference>
<dbReference type="PANTHER" id="PTHR32120">
    <property type="entry name" value="SMALL RIBOSOMAL SUBUNIT BIOGENESIS GTPASE RSGA"/>
    <property type="match status" value="1"/>
</dbReference>
<keyword evidence="7 10" id="KW-0862">Zinc</keyword>
<dbReference type="GO" id="GO:0003924">
    <property type="term" value="F:GTPase activity"/>
    <property type="evidence" value="ECO:0007669"/>
    <property type="project" value="UniProtKB-UniRule"/>
</dbReference>
<keyword evidence="1 10" id="KW-0963">Cytoplasm</keyword>
<dbReference type="InterPro" id="IPR030378">
    <property type="entry name" value="G_CP_dom"/>
</dbReference>
<comment type="function">
    <text evidence="10">One of several proteins that assist in the late maturation steps of the functional core of the 30S ribosomal subunit. Helps release RbfA from mature subunits. May play a role in the assembly of ribosomal proteins into the subunit. Circularly permuted GTPase that catalyzes slow GTP hydrolysis, GTPase activity is stimulated by the 30S ribosomal subunit.</text>
</comment>
<keyword evidence="4 10" id="KW-0699">rRNA-binding</keyword>
<keyword evidence="6 10" id="KW-0378">Hydrolase</keyword>
<organism evidence="13 14">
    <name type="scientific">Alkalibacter saccharofermentans DSM 14828</name>
    <dbReference type="NCBI Taxonomy" id="1120975"/>
    <lineage>
        <taxon>Bacteria</taxon>
        <taxon>Bacillati</taxon>
        <taxon>Bacillota</taxon>
        <taxon>Clostridia</taxon>
        <taxon>Eubacteriales</taxon>
        <taxon>Eubacteriaceae</taxon>
        <taxon>Alkalibacter</taxon>
    </lineage>
</organism>
<accession>A0A1M5A444</accession>
<dbReference type="HAMAP" id="MF_01820">
    <property type="entry name" value="GTPase_RsgA"/>
    <property type="match status" value="1"/>
</dbReference>
<protein>
    <recommendedName>
        <fullName evidence="10">Small ribosomal subunit biogenesis GTPase RsgA</fullName>
        <ecNumber evidence="10">3.6.1.-</ecNumber>
    </recommendedName>
</protein>
<dbReference type="AlphaFoldDB" id="A0A1M5A444"/>
<keyword evidence="14" id="KW-1185">Reference proteome</keyword>
<dbReference type="EC" id="3.6.1.-" evidence="10"/>
<dbReference type="GO" id="GO:0042274">
    <property type="term" value="P:ribosomal small subunit biogenesis"/>
    <property type="evidence" value="ECO:0007669"/>
    <property type="project" value="UniProtKB-UniRule"/>
</dbReference>
<dbReference type="InterPro" id="IPR010914">
    <property type="entry name" value="RsgA_GTPase_dom"/>
</dbReference>
<dbReference type="PROSITE" id="PS51721">
    <property type="entry name" value="G_CP"/>
    <property type="match status" value="1"/>
</dbReference>
<evidence type="ECO:0000256" key="8">
    <source>
        <dbReference type="ARBA" id="ARBA00022884"/>
    </source>
</evidence>
<feature type="binding site" evidence="10">
    <location>
        <position position="309"/>
    </location>
    <ligand>
        <name>Zn(2+)</name>
        <dbReference type="ChEBI" id="CHEBI:29105"/>
    </ligand>
</feature>
<proteinExistence type="inferred from homology"/>
<evidence type="ECO:0000313" key="13">
    <source>
        <dbReference type="EMBL" id="SHF24985.1"/>
    </source>
</evidence>
<dbReference type="Gene3D" id="3.40.50.300">
    <property type="entry name" value="P-loop containing nucleotide triphosphate hydrolases"/>
    <property type="match status" value="1"/>
</dbReference>
<dbReference type="SUPFAM" id="SSF50249">
    <property type="entry name" value="Nucleic acid-binding proteins"/>
    <property type="match status" value="1"/>
</dbReference>
<dbReference type="InterPro" id="IPR012340">
    <property type="entry name" value="NA-bd_OB-fold"/>
</dbReference>
<keyword evidence="9 10" id="KW-0342">GTP-binding</keyword>
<evidence type="ECO:0000256" key="7">
    <source>
        <dbReference type="ARBA" id="ARBA00022833"/>
    </source>
</evidence>
<dbReference type="Proteomes" id="UP000184251">
    <property type="component" value="Unassembled WGS sequence"/>
</dbReference>
<evidence type="ECO:0000256" key="4">
    <source>
        <dbReference type="ARBA" id="ARBA00022730"/>
    </source>
</evidence>
<feature type="domain" description="CP-type G" evidence="12">
    <location>
        <begin position="133"/>
        <end position="288"/>
    </location>
</feature>
<feature type="binding site" evidence="10">
    <location>
        <position position="316"/>
    </location>
    <ligand>
        <name>Zn(2+)</name>
        <dbReference type="ChEBI" id="CHEBI:29105"/>
    </ligand>
</feature>
<dbReference type="GO" id="GO:0046872">
    <property type="term" value="F:metal ion binding"/>
    <property type="evidence" value="ECO:0007669"/>
    <property type="project" value="UniProtKB-KW"/>
</dbReference>
<evidence type="ECO:0000313" key="14">
    <source>
        <dbReference type="Proteomes" id="UP000184251"/>
    </source>
</evidence>